<feature type="domain" description="RRM" evidence="4">
    <location>
        <begin position="4"/>
        <end position="87"/>
    </location>
</feature>
<dbReference type="Proteomes" id="UP000299102">
    <property type="component" value="Unassembled WGS sequence"/>
</dbReference>
<evidence type="ECO:0000256" key="1">
    <source>
        <dbReference type="ARBA" id="ARBA00022884"/>
    </source>
</evidence>
<evidence type="ECO:0000313" key="5">
    <source>
        <dbReference type="EMBL" id="GBP07896.1"/>
    </source>
</evidence>
<sequence length="584" mass="68199">MSKTRLFISNLPDGVEENSIRNAFSNFGDVTNLDLKSKAAHEDDHSTQKTFAFVTLSASNSQIESCIRHFTSQDFLNKRLYVTRARESFLERLHRERQEANEKKIVENEINEVPKSNIEKTLKKRKLKQDVYDTSNKVMTKKKVIENSITEFSNEVSTQMTAKLNDFKNVTMNGLTENKIDKKQESDKKRLESMKLKRKEFKQKQNIIKTGLVEIDNIPKNKKIIFSENDDVPVKNMSNSTVYGNEPTHSKLLFDDDDEEDDDNAMEINFEMKEKLGQKVLELQSRYKSDKRFILDERFIEDNENAKSDNETIEISQMDEKAKQLNILQEVLGVTIKSQPSQSEESKDKKKKPKLGMLRFDPTQPDHAKFLLPVENNKVVGKKEDDKLSNKKKKEKTRQNDIEPPKAQEQNVPKIEVSKEQFYEISDTLKEAIKQPNSFSLRSMFARHDEDDDEKDGEQEASYIPLETKKSSKIKNPLDPGEFNPFKYDSSDSETEEDPKQELSQYTEITNVWKENLFFSEGDKRLKEGLAFFSKANDPIKKERRDLKSIMKKRLYNKDRKNQMFQKKIGGRKKSFKKSTRRRN</sequence>
<dbReference type="STRING" id="151549.A0A4C1T126"/>
<feature type="region of interest" description="Disordered" evidence="3">
    <location>
        <begin position="337"/>
        <end position="417"/>
    </location>
</feature>
<dbReference type="InterPro" id="IPR000504">
    <property type="entry name" value="RRM_dom"/>
</dbReference>
<dbReference type="PROSITE" id="PS50102">
    <property type="entry name" value="RRM"/>
    <property type="match status" value="1"/>
</dbReference>
<comment type="caution">
    <text evidence="5">The sequence shown here is derived from an EMBL/GenBank/DDBJ whole genome shotgun (WGS) entry which is preliminary data.</text>
</comment>
<keyword evidence="6" id="KW-1185">Reference proteome</keyword>
<feature type="region of interest" description="Disordered" evidence="3">
    <location>
        <begin position="444"/>
        <end position="503"/>
    </location>
</feature>
<name>A0A4C1T126_EUMVA</name>
<evidence type="ECO:0000313" key="6">
    <source>
        <dbReference type="Proteomes" id="UP000299102"/>
    </source>
</evidence>
<protein>
    <submittedName>
        <fullName evidence="5">Probable RNA-binding protein CG14230</fullName>
    </submittedName>
</protein>
<gene>
    <name evidence="5" type="ORF">EVAR_78059_1</name>
</gene>
<dbReference type="InterPro" id="IPR035979">
    <property type="entry name" value="RBD_domain_sf"/>
</dbReference>
<dbReference type="PANTHER" id="PTHR48029:SF1">
    <property type="entry name" value="NUCLEOLAR PROTEIN 8"/>
    <property type="match status" value="1"/>
</dbReference>
<feature type="compositionally biased region" description="Acidic residues" evidence="3">
    <location>
        <begin position="450"/>
        <end position="459"/>
    </location>
</feature>
<feature type="region of interest" description="Disordered" evidence="3">
    <location>
        <begin position="558"/>
        <end position="584"/>
    </location>
</feature>
<proteinExistence type="predicted"/>
<dbReference type="Gene3D" id="3.30.70.330">
    <property type="match status" value="1"/>
</dbReference>
<dbReference type="GO" id="GO:0003723">
    <property type="term" value="F:RNA binding"/>
    <property type="evidence" value="ECO:0007669"/>
    <property type="project" value="UniProtKB-UniRule"/>
</dbReference>
<dbReference type="Pfam" id="PF00076">
    <property type="entry name" value="RRM_1"/>
    <property type="match status" value="1"/>
</dbReference>
<evidence type="ECO:0000256" key="3">
    <source>
        <dbReference type="SAM" id="MobiDB-lite"/>
    </source>
</evidence>
<dbReference type="SUPFAM" id="SSF54928">
    <property type="entry name" value="RNA-binding domain, RBD"/>
    <property type="match status" value="1"/>
</dbReference>
<keyword evidence="1 2" id="KW-0694">RNA-binding</keyword>
<dbReference type="OrthoDB" id="21643at2759"/>
<reference evidence="5 6" key="1">
    <citation type="journal article" date="2019" name="Commun. Biol.">
        <title>The bagworm genome reveals a unique fibroin gene that provides high tensile strength.</title>
        <authorList>
            <person name="Kono N."/>
            <person name="Nakamura H."/>
            <person name="Ohtoshi R."/>
            <person name="Tomita M."/>
            <person name="Numata K."/>
            <person name="Arakawa K."/>
        </authorList>
    </citation>
    <scope>NUCLEOTIDE SEQUENCE [LARGE SCALE GENOMIC DNA]</scope>
</reference>
<dbReference type="EMBL" id="BGZK01000028">
    <property type="protein sequence ID" value="GBP07896.1"/>
    <property type="molecule type" value="Genomic_DNA"/>
</dbReference>
<feature type="compositionally biased region" description="Basic and acidic residues" evidence="3">
    <location>
        <begin position="397"/>
        <end position="406"/>
    </location>
</feature>
<organism evidence="5 6">
    <name type="scientific">Eumeta variegata</name>
    <name type="common">Bagworm moth</name>
    <name type="synonym">Eumeta japonica</name>
    <dbReference type="NCBI Taxonomy" id="151549"/>
    <lineage>
        <taxon>Eukaryota</taxon>
        <taxon>Metazoa</taxon>
        <taxon>Ecdysozoa</taxon>
        <taxon>Arthropoda</taxon>
        <taxon>Hexapoda</taxon>
        <taxon>Insecta</taxon>
        <taxon>Pterygota</taxon>
        <taxon>Neoptera</taxon>
        <taxon>Endopterygota</taxon>
        <taxon>Lepidoptera</taxon>
        <taxon>Glossata</taxon>
        <taxon>Ditrysia</taxon>
        <taxon>Tineoidea</taxon>
        <taxon>Psychidae</taxon>
        <taxon>Oiketicinae</taxon>
        <taxon>Eumeta</taxon>
    </lineage>
</organism>
<dbReference type="SMART" id="SM00360">
    <property type="entry name" value="RRM"/>
    <property type="match status" value="1"/>
</dbReference>
<accession>A0A4C1T126</accession>
<evidence type="ECO:0000259" key="4">
    <source>
        <dbReference type="PROSITE" id="PS50102"/>
    </source>
</evidence>
<dbReference type="InterPro" id="IPR012677">
    <property type="entry name" value="Nucleotide-bd_a/b_plait_sf"/>
</dbReference>
<feature type="compositionally biased region" description="Basic residues" evidence="3">
    <location>
        <begin position="569"/>
        <end position="584"/>
    </location>
</feature>
<evidence type="ECO:0000256" key="2">
    <source>
        <dbReference type="PROSITE-ProRule" id="PRU00176"/>
    </source>
</evidence>
<dbReference type="PANTHER" id="PTHR48029">
    <property type="entry name" value="NUCLEOLAR PROTEIN 8"/>
    <property type="match status" value="1"/>
</dbReference>
<dbReference type="AlphaFoldDB" id="A0A4C1T126"/>